<name>A0A543CMG9_9ACTN</name>
<feature type="transmembrane region" description="Helical" evidence="1">
    <location>
        <begin position="156"/>
        <end position="176"/>
    </location>
</feature>
<evidence type="ECO:0000313" key="2">
    <source>
        <dbReference type="EMBL" id="TQL98127.1"/>
    </source>
</evidence>
<proteinExistence type="predicted"/>
<protein>
    <submittedName>
        <fullName evidence="2">ABC-2 type transport system permease protein</fullName>
    </submittedName>
</protein>
<accession>A0A543CMG9</accession>
<sequence length="238" mass="25105">MNPTIAYITFRGMLGRRRALLLFLLPAVLLLLSIIIRLTGYNDLDTATGLLTKFGLDALLPLLALLAGTGVIAPEIDDGQIMYLMTKPIARPIISTTKYLVAVALVIGFGVVPIFISAVILNGLTAGLATGFALGALVGGIAYCALFIAIAVLSRFAVTIGLIYILVWENLLARYAPGARTLSIRQWAISVTDLGTNATAVTSEIHGSTAVPLLIVLTILGVVFAGWKLRTLAITGTD</sequence>
<dbReference type="OrthoDB" id="5146799at2"/>
<keyword evidence="1" id="KW-0472">Membrane</keyword>
<feature type="transmembrane region" description="Helical" evidence="1">
    <location>
        <begin position="97"/>
        <end position="120"/>
    </location>
</feature>
<feature type="transmembrane region" description="Helical" evidence="1">
    <location>
        <begin position="126"/>
        <end position="149"/>
    </location>
</feature>
<comment type="caution">
    <text evidence="2">The sequence shown here is derived from an EMBL/GenBank/DDBJ whole genome shotgun (WGS) entry which is preliminary data.</text>
</comment>
<dbReference type="RefSeq" id="WP_141956770.1">
    <property type="nucleotide sequence ID" value="NZ_VFOZ01000001.1"/>
</dbReference>
<dbReference type="Proteomes" id="UP000316096">
    <property type="component" value="Unassembled WGS sequence"/>
</dbReference>
<dbReference type="AlphaFoldDB" id="A0A543CMG9"/>
<evidence type="ECO:0000313" key="3">
    <source>
        <dbReference type="Proteomes" id="UP000316096"/>
    </source>
</evidence>
<evidence type="ECO:0000256" key="1">
    <source>
        <dbReference type="SAM" id="Phobius"/>
    </source>
</evidence>
<keyword evidence="3" id="KW-1185">Reference proteome</keyword>
<dbReference type="PANTHER" id="PTHR37305:SF1">
    <property type="entry name" value="MEMBRANE PROTEIN"/>
    <property type="match status" value="1"/>
</dbReference>
<keyword evidence="1" id="KW-0812">Transmembrane</keyword>
<feature type="transmembrane region" description="Helical" evidence="1">
    <location>
        <begin position="209"/>
        <end position="227"/>
    </location>
</feature>
<dbReference type="EMBL" id="VFOZ01000001">
    <property type="protein sequence ID" value="TQL98127.1"/>
    <property type="molecule type" value="Genomic_DNA"/>
</dbReference>
<reference evidence="2 3" key="1">
    <citation type="submission" date="2019-06" db="EMBL/GenBank/DDBJ databases">
        <title>Sequencing the genomes of 1000 actinobacteria strains.</title>
        <authorList>
            <person name="Klenk H.-P."/>
        </authorList>
    </citation>
    <scope>NUCLEOTIDE SEQUENCE [LARGE SCALE GENOMIC DNA]</scope>
    <source>
        <strain evidence="2 3">DSM 102200</strain>
    </source>
</reference>
<gene>
    <name evidence="2" type="ORF">FB559_3746</name>
</gene>
<organism evidence="2 3">
    <name type="scientific">Actinoallomurus bryophytorum</name>
    <dbReference type="NCBI Taxonomy" id="1490222"/>
    <lineage>
        <taxon>Bacteria</taxon>
        <taxon>Bacillati</taxon>
        <taxon>Actinomycetota</taxon>
        <taxon>Actinomycetes</taxon>
        <taxon>Streptosporangiales</taxon>
        <taxon>Thermomonosporaceae</taxon>
        <taxon>Actinoallomurus</taxon>
    </lineage>
</organism>
<keyword evidence="1" id="KW-1133">Transmembrane helix</keyword>
<feature type="transmembrane region" description="Helical" evidence="1">
    <location>
        <begin position="58"/>
        <end position="76"/>
    </location>
</feature>
<feature type="transmembrane region" description="Helical" evidence="1">
    <location>
        <begin position="20"/>
        <end position="38"/>
    </location>
</feature>
<dbReference type="PANTHER" id="PTHR37305">
    <property type="entry name" value="INTEGRAL MEMBRANE PROTEIN-RELATED"/>
    <property type="match status" value="1"/>
</dbReference>